<evidence type="ECO:0000256" key="1">
    <source>
        <dbReference type="ARBA" id="ARBA00004651"/>
    </source>
</evidence>
<evidence type="ECO:0000256" key="4">
    <source>
        <dbReference type="ARBA" id="ARBA00022989"/>
    </source>
</evidence>
<dbReference type="STRING" id="402881.Plav_0411"/>
<sequence length="125" mass="13276">MRAPFGLILAFAVLVACDLAGKLFVHELGLPVPGTVIGILILLTGLVVLRRVPANLQRVGEFLLAHLNLFYIPAGVGVMAYVALLADDLWPIVAALFASTFLAMLAAAFAFSWTAKLQGREGEGE</sequence>
<accession>A7HQ51</accession>
<evidence type="ECO:0000256" key="2">
    <source>
        <dbReference type="ARBA" id="ARBA00022475"/>
    </source>
</evidence>
<dbReference type="InterPro" id="IPR005538">
    <property type="entry name" value="LrgA/CidA"/>
</dbReference>
<evidence type="ECO:0000256" key="3">
    <source>
        <dbReference type="ARBA" id="ARBA00022692"/>
    </source>
</evidence>
<dbReference type="Proteomes" id="UP000006377">
    <property type="component" value="Chromosome"/>
</dbReference>
<keyword evidence="3 6" id="KW-0812">Transmembrane</keyword>
<evidence type="ECO:0000313" key="7">
    <source>
        <dbReference type="EMBL" id="ABS62034.1"/>
    </source>
</evidence>
<gene>
    <name evidence="7" type="ordered locus">Plav_0411</name>
</gene>
<dbReference type="GO" id="GO:0005886">
    <property type="term" value="C:plasma membrane"/>
    <property type="evidence" value="ECO:0007669"/>
    <property type="project" value="UniProtKB-SubCell"/>
</dbReference>
<dbReference type="PANTHER" id="PTHR33931:SF2">
    <property type="entry name" value="HOLIN-LIKE PROTEIN CIDA"/>
    <property type="match status" value="1"/>
</dbReference>
<dbReference type="KEGG" id="pla:Plav_0411"/>
<keyword evidence="2" id="KW-1003">Cell membrane</keyword>
<evidence type="ECO:0000313" key="8">
    <source>
        <dbReference type="Proteomes" id="UP000006377"/>
    </source>
</evidence>
<feature type="transmembrane region" description="Helical" evidence="6">
    <location>
        <begin position="62"/>
        <end position="83"/>
    </location>
</feature>
<reference evidence="7 8" key="1">
    <citation type="journal article" date="2011" name="Stand. Genomic Sci.">
        <title>Complete genome sequence of Parvibaculum lavamentivorans type strain (DS-1(T)).</title>
        <authorList>
            <person name="Schleheck D."/>
            <person name="Weiss M."/>
            <person name="Pitluck S."/>
            <person name="Bruce D."/>
            <person name="Land M.L."/>
            <person name="Han S."/>
            <person name="Saunders E."/>
            <person name="Tapia R."/>
            <person name="Detter C."/>
            <person name="Brettin T."/>
            <person name="Han J."/>
            <person name="Woyke T."/>
            <person name="Goodwin L."/>
            <person name="Pennacchio L."/>
            <person name="Nolan M."/>
            <person name="Cook A.M."/>
            <person name="Kjelleberg S."/>
            <person name="Thomas T."/>
        </authorList>
    </citation>
    <scope>NUCLEOTIDE SEQUENCE [LARGE SCALE GENOMIC DNA]</scope>
    <source>
        <strain evidence="8">DS-1 / DSM 13023 / NCIMB 13966</strain>
    </source>
</reference>
<dbReference type="EMBL" id="CP000774">
    <property type="protein sequence ID" value="ABS62034.1"/>
    <property type="molecule type" value="Genomic_DNA"/>
</dbReference>
<dbReference type="HOGENOM" id="CLU_113736_4_2_5"/>
<keyword evidence="8" id="KW-1185">Reference proteome</keyword>
<protein>
    <submittedName>
        <fullName evidence="7">LrgA family protein</fullName>
    </submittedName>
</protein>
<name>A7HQ51_PARL1</name>
<dbReference type="PROSITE" id="PS51257">
    <property type="entry name" value="PROKAR_LIPOPROTEIN"/>
    <property type="match status" value="1"/>
</dbReference>
<feature type="transmembrane region" description="Helical" evidence="6">
    <location>
        <begin position="30"/>
        <end position="50"/>
    </location>
</feature>
<proteinExistence type="predicted"/>
<feature type="transmembrane region" description="Helical" evidence="6">
    <location>
        <begin position="89"/>
        <end position="111"/>
    </location>
</feature>
<keyword evidence="4 6" id="KW-1133">Transmembrane helix</keyword>
<organism evidence="7 8">
    <name type="scientific">Parvibaculum lavamentivorans (strain DS-1 / DSM 13023 / NCIMB 13966)</name>
    <dbReference type="NCBI Taxonomy" id="402881"/>
    <lineage>
        <taxon>Bacteria</taxon>
        <taxon>Pseudomonadati</taxon>
        <taxon>Pseudomonadota</taxon>
        <taxon>Alphaproteobacteria</taxon>
        <taxon>Hyphomicrobiales</taxon>
        <taxon>Parvibaculaceae</taxon>
        <taxon>Parvibaculum</taxon>
    </lineage>
</organism>
<evidence type="ECO:0000256" key="5">
    <source>
        <dbReference type="ARBA" id="ARBA00023136"/>
    </source>
</evidence>
<dbReference type="eggNOG" id="COG1380">
    <property type="taxonomic scope" value="Bacteria"/>
</dbReference>
<comment type="subcellular location">
    <subcellularLocation>
        <location evidence="1">Cell membrane</location>
        <topology evidence="1">Multi-pass membrane protein</topology>
    </subcellularLocation>
</comment>
<dbReference type="Pfam" id="PF03788">
    <property type="entry name" value="LrgA"/>
    <property type="match status" value="1"/>
</dbReference>
<keyword evidence="5 6" id="KW-0472">Membrane</keyword>
<evidence type="ECO:0000256" key="6">
    <source>
        <dbReference type="SAM" id="Phobius"/>
    </source>
</evidence>
<dbReference type="AlphaFoldDB" id="A7HQ51"/>
<dbReference type="PANTHER" id="PTHR33931">
    <property type="entry name" value="HOLIN-LIKE PROTEIN CIDA-RELATED"/>
    <property type="match status" value="1"/>
</dbReference>